<accession>A0AAV4Q1B0</accession>
<proteinExistence type="predicted"/>
<evidence type="ECO:0000313" key="1">
    <source>
        <dbReference type="EMBL" id="GIY02800.1"/>
    </source>
</evidence>
<evidence type="ECO:0000313" key="2">
    <source>
        <dbReference type="Proteomes" id="UP001054837"/>
    </source>
</evidence>
<dbReference type="Proteomes" id="UP001054837">
    <property type="component" value="Unassembled WGS sequence"/>
</dbReference>
<dbReference type="EMBL" id="BPLQ01003747">
    <property type="protein sequence ID" value="GIY02800.1"/>
    <property type="molecule type" value="Genomic_DNA"/>
</dbReference>
<gene>
    <name evidence="1" type="ORF">CDAR_608081</name>
</gene>
<keyword evidence="2" id="KW-1185">Reference proteome</keyword>
<comment type="caution">
    <text evidence="1">The sequence shown here is derived from an EMBL/GenBank/DDBJ whole genome shotgun (WGS) entry which is preliminary data.</text>
</comment>
<protein>
    <submittedName>
        <fullName evidence="1">Uncharacterized protein</fullName>
    </submittedName>
</protein>
<dbReference type="AlphaFoldDB" id="A0AAV4Q1B0"/>
<reference evidence="1 2" key="1">
    <citation type="submission" date="2021-06" db="EMBL/GenBank/DDBJ databases">
        <title>Caerostris darwini draft genome.</title>
        <authorList>
            <person name="Kono N."/>
            <person name="Arakawa K."/>
        </authorList>
    </citation>
    <scope>NUCLEOTIDE SEQUENCE [LARGE SCALE GENOMIC DNA]</scope>
</reference>
<organism evidence="1 2">
    <name type="scientific">Caerostris darwini</name>
    <dbReference type="NCBI Taxonomy" id="1538125"/>
    <lineage>
        <taxon>Eukaryota</taxon>
        <taxon>Metazoa</taxon>
        <taxon>Ecdysozoa</taxon>
        <taxon>Arthropoda</taxon>
        <taxon>Chelicerata</taxon>
        <taxon>Arachnida</taxon>
        <taxon>Araneae</taxon>
        <taxon>Araneomorphae</taxon>
        <taxon>Entelegynae</taxon>
        <taxon>Araneoidea</taxon>
        <taxon>Araneidae</taxon>
        <taxon>Caerostris</taxon>
    </lineage>
</organism>
<name>A0AAV4Q1B0_9ARAC</name>
<sequence>MKNSKSEPNLFRQTITQTLESGSNPCLYSVDDLTNPNRIGTKHSSRQPASHGQDPILYIPFIKRHHRPCGVIWLTHNPHSEDAPQTKFLRDLFFFHG</sequence>